<dbReference type="InterPro" id="IPR003691">
    <property type="entry name" value="FluC"/>
</dbReference>
<evidence type="ECO:0000256" key="9">
    <source>
        <dbReference type="ARBA" id="ARBA00049940"/>
    </source>
</evidence>
<comment type="catalytic activity">
    <reaction evidence="8">
        <text>fluoride(in) = fluoride(out)</text>
        <dbReference type="Rhea" id="RHEA:76159"/>
        <dbReference type="ChEBI" id="CHEBI:17051"/>
    </reaction>
    <physiologicalReaction direction="left-to-right" evidence="8">
        <dbReference type="Rhea" id="RHEA:76160"/>
    </physiologicalReaction>
</comment>
<feature type="transmembrane region" description="Helical" evidence="10">
    <location>
        <begin position="31"/>
        <end position="54"/>
    </location>
</feature>
<comment type="subcellular location">
    <subcellularLocation>
        <location evidence="1 10">Cell membrane</location>
        <topology evidence="1 10">Multi-pass membrane protein</topology>
    </subcellularLocation>
</comment>
<keyword evidence="10" id="KW-0479">Metal-binding</keyword>
<dbReference type="PANTHER" id="PTHR28259">
    <property type="entry name" value="FLUORIDE EXPORT PROTEIN 1-RELATED"/>
    <property type="match status" value="1"/>
</dbReference>
<evidence type="ECO:0000313" key="12">
    <source>
        <dbReference type="Proteomes" id="UP000186040"/>
    </source>
</evidence>
<evidence type="ECO:0000256" key="7">
    <source>
        <dbReference type="ARBA" id="ARBA00035120"/>
    </source>
</evidence>
<dbReference type="GO" id="GO:0046872">
    <property type="term" value="F:metal ion binding"/>
    <property type="evidence" value="ECO:0007669"/>
    <property type="project" value="UniProtKB-KW"/>
</dbReference>
<evidence type="ECO:0000256" key="3">
    <source>
        <dbReference type="ARBA" id="ARBA00022692"/>
    </source>
</evidence>
<dbReference type="Proteomes" id="UP000186040">
    <property type="component" value="Unassembled WGS sequence"/>
</dbReference>
<proteinExistence type="inferred from homology"/>
<feature type="transmembrane region" description="Helical" evidence="10">
    <location>
        <begin position="93"/>
        <end position="114"/>
    </location>
</feature>
<evidence type="ECO:0000256" key="5">
    <source>
        <dbReference type="ARBA" id="ARBA00023136"/>
    </source>
</evidence>
<evidence type="ECO:0000256" key="10">
    <source>
        <dbReference type="HAMAP-Rule" id="MF_00454"/>
    </source>
</evidence>
<dbReference type="RefSeq" id="WP_075975649.1">
    <property type="nucleotide sequence ID" value="NZ_MKQR01000016.1"/>
</dbReference>
<name>A0A1Q9LKD4_9PSEU</name>
<keyword evidence="10" id="KW-0915">Sodium</keyword>
<keyword evidence="10" id="KW-0813">Transport</keyword>
<sequence>MRSDGAVVAAISAGGVLGALARYGLSLLLPVPWGTWVINVTGCLLIGVLMSVIAHGRPRHPLLRPFLGIGFLGGYTTFSTAMVDALHLALPVALLYLVGTLVPALVAVAAGWALTARVVR</sequence>
<accession>A0A1Q9LKD4</accession>
<comment type="function">
    <text evidence="9 10">Fluoride-specific ion channel. Important for reducing fluoride concentration in the cell, thus reducing its toxicity.</text>
</comment>
<dbReference type="STRING" id="1193682.BJP25_20780"/>
<evidence type="ECO:0000313" key="11">
    <source>
        <dbReference type="EMBL" id="OLR92506.1"/>
    </source>
</evidence>
<feature type="binding site" evidence="10">
    <location>
        <position position="76"/>
    </location>
    <ligand>
        <name>Na(+)</name>
        <dbReference type="ChEBI" id="CHEBI:29101"/>
        <note>structural</note>
    </ligand>
</feature>
<keyword evidence="2 10" id="KW-1003">Cell membrane</keyword>
<dbReference type="Pfam" id="PF02537">
    <property type="entry name" value="CRCB"/>
    <property type="match status" value="1"/>
</dbReference>
<evidence type="ECO:0000256" key="4">
    <source>
        <dbReference type="ARBA" id="ARBA00022989"/>
    </source>
</evidence>
<keyword evidence="12" id="KW-1185">Reference proteome</keyword>
<keyword evidence="3 10" id="KW-0812">Transmembrane</keyword>
<dbReference type="GO" id="GO:0005886">
    <property type="term" value="C:plasma membrane"/>
    <property type="evidence" value="ECO:0007669"/>
    <property type="project" value="UniProtKB-SubCell"/>
</dbReference>
<keyword evidence="10" id="KW-0406">Ion transport</keyword>
<keyword evidence="5 10" id="KW-0472">Membrane</keyword>
<feature type="binding site" evidence="10">
    <location>
        <position position="73"/>
    </location>
    <ligand>
        <name>Na(+)</name>
        <dbReference type="ChEBI" id="CHEBI:29101"/>
        <note>structural</note>
    </ligand>
</feature>
<comment type="activity regulation">
    <text evidence="10">Na(+) is not transported, but it plays an essential structural role and its presence is essential for fluoride channel function.</text>
</comment>
<keyword evidence="6 10" id="KW-0407">Ion channel</keyword>
<evidence type="ECO:0000256" key="1">
    <source>
        <dbReference type="ARBA" id="ARBA00004651"/>
    </source>
</evidence>
<comment type="similarity">
    <text evidence="7 10">Belongs to the fluoride channel Fluc/FEX (TC 1.A.43) family.</text>
</comment>
<dbReference type="PANTHER" id="PTHR28259:SF1">
    <property type="entry name" value="FLUORIDE EXPORT PROTEIN 1-RELATED"/>
    <property type="match status" value="1"/>
</dbReference>
<evidence type="ECO:0000256" key="8">
    <source>
        <dbReference type="ARBA" id="ARBA00035585"/>
    </source>
</evidence>
<protein>
    <recommendedName>
        <fullName evidence="10">Fluoride-specific ion channel FluC</fullName>
    </recommendedName>
</protein>
<gene>
    <name evidence="10" type="primary">fluC</name>
    <name evidence="10" type="synonym">crcB</name>
    <name evidence="11" type="ORF">BJP25_20780</name>
</gene>
<organism evidence="11 12">
    <name type="scientific">Actinokineospora bangkokensis</name>
    <dbReference type="NCBI Taxonomy" id="1193682"/>
    <lineage>
        <taxon>Bacteria</taxon>
        <taxon>Bacillati</taxon>
        <taxon>Actinomycetota</taxon>
        <taxon>Actinomycetes</taxon>
        <taxon>Pseudonocardiales</taxon>
        <taxon>Pseudonocardiaceae</taxon>
        <taxon>Actinokineospora</taxon>
    </lineage>
</organism>
<dbReference type="GO" id="GO:0062054">
    <property type="term" value="F:fluoride channel activity"/>
    <property type="evidence" value="ECO:0007669"/>
    <property type="project" value="UniProtKB-UniRule"/>
</dbReference>
<dbReference type="OrthoDB" id="4408652at2"/>
<dbReference type="GO" id="GO:0140114">
    <property type="term" value="P:cellular detoxification of fluoride"/>
    <property type="evidence" value="ECO:0007669"/>
    <property type="project" value="UniProtKB-UniRule"/>
</dbReference>
<comment type="caution">
    <text evidence="11">The sequence shown here is derived from an EMBL/GenBank/DDBJ whole genome shotgun (WGS) entry which is preliminary data.</text>
</comment>
<dbReference type="HAMAP" id="MF_00454">
    <property type="entry name" value="FluC"/>
    <property type="match status" value="1"/>
</dbReference>
<keyword evidence="4 10" id="KW-1133">Transmembrane helix</keyword>
<evidence type="ECO:0000256" key="6">
    <source>
        <dbReference type="ARBA" id="ARBA00023303"/>
    </source>
</evidence>
<dbReference type="AlphaFoldDB" id="A0A1Q9LKD4"/>
<feature type="transmembrane region" description="Helical" evidence="10">
    <location>
        <begin position="66"/>
        <end position="87"/>
    </location>
</feature>
<dbReference type="EMBL" id="MKQR01000016">
    <property type="protein sequence ID" value="OLR92506.1"/>
    <property type="molecule type" value="Genomic_DNA"/>
</dbReference>
<reference evidence="11 12" key="1">
    <citation type="submission" date="2016-10" db="EMBL/GenBank/DDBJ databases">
        <title>The Draft Genome Sequence of Actinokineospora bangkokensis 44EHWT reveals the biosynthetic pathway of antifungal compounds Thailandins with unusual extender unit butylmalonyl-CoA.</title>
        <authorList>
            <person name="Greule A."/>
            <person name="Intra B."/>
            <person name="Flemming S."/>
            <person name="Rommel M.G."/>
            <person name="Panbangred W."/>
            <person name="Bechthold A."/>
        </authorList>
    </citation>
    <scope>NUCLEOTIDE SEQUENCE [LARGE SCALE GENOMIC DNA]</scope>
    <source>
        <strain evidence="11 12">44EHW</strain>
    </source>
</reference>
<evidence type="ECO:0000256" key="2">
    <source>
        <dbReference type="ARBA" id="ARBA00022475"/>
    </source>
</evidence>